<gene>
    <name evidence="1" type="ORF">C0Q70_11786</name>
</gene>
<dbReference type="Proteomes" id="UP000245119">
    <property type="component" value="Linkage Group LG6"/>
</dbReference>
<evidence type="ECO:0000313" key="2">
    <source>
        <dbReference type="Proteomes" id="UP000245119"/>
    </source>
</evidence>
<dbReference type="OrthoDB" id="6106188at2759"/>
<protein>
    <submittedName>
        <fullName evidence="1">Uncharacterized protein</fullName>
    </submittedName>
</protein>
<reference evidence="1 2" key="1">
    <citation type="submission" date="2018-04" db="EMBL/GenBank/DDBJ databases">
        <title>The genome of golden apple snail Pomacea canaliculata provides insight into stress tolerance and invasive adaptation.</title>
        <authorList>
            <person name="Liu C."/>
            <person name="Liu B."/>
            <person name="Ren Y."/>
            <person name="Zhang Y."/>
            <person name="Wang H."/>
            <person name="Li S."/>
            <person name="Jiang F."/>
            <person name="Yin L."/>
            <person name="Zhang G."/>
            <person name="Qian W."/>
            <person name="Fan W."/>
        </authorList>
    </citation>
    <scope>NUCLEOTIDE SEQUENCE [LARGE SCALE GENOMIC DNA]</scope>
    <source>
        <strain evidence="1">SZHN2017</strain>
        <tissue evidence="1">Muscle</tissue>
    </source>
</reference>
<accession>A0A2T7P707</accession>
<keyword evidence="2" id="KW-1185">Reference proteome</keyword>
<dbReference type="AlphaFoldDB" id="A0A2T7P707"/>
<dbReference type="EMBL" id="PZQS01000006">
    <property type="protein sequence ID" value="PVD29189.1"/>
    <property type="molecule type" value="Genomic_DNA"/>
</dbReference>
<sequence>MSTSSPFYCSVSGMNKVSAAPSQVIPTTFSISSSFTQLEIKPHECDQQSKEDLALSPEHLEDFEEQPLQSKGLLTTVLIRQDYIVHDLFLVYKDNIDDITHMNFILVDGSAHTKEGQEVKEDGKMGTRISLKGLLSRFWKCCSELFFEGDEQKVPKTEISAADAENVPYKLGKILRHGLMACGYWPIILSIPCAVFILTGKRCSESLLHDCMRKVMFEFEVKALEDLQDAAAHEGTFADGKGPPVHPFDVVKMEERMSLVLRLYGGEHCKVPEKQEIGKDKDHMLFVVEAKVLELYHKLEPTPQAILKRAVFNMCTDKEKQRKERRAKSYLERSLFRFTREDLSCLLLEWSEADCLLNEKYYVTFTTAKDTDTGAVLFHSGSCTLILATSWPSFDLFHSTLKSMIRGLSEG</sequence>
<proteinExistence type="predicted"/>
<comment type="caution">
    <text evidence="1">The sequence shown here is derived from an EMBL/GenBank/DDBJ whole genome shotgun (WGS) entry which is preliminary data.</text>
</comment>
<evidence type="ECO:0000313" key="1">
    <source>
        <dbReference type="EMBL" id="PVD29189.1"/>
    </source>
</evidence>
<organism evidence="1 2">
    <name type="scientific">Pomacea canaliculata</name>
    <name type="common">Golden apple snail</name>
    <dbReference type="NCBI Taxonomy" id="400727"/>
    <lineage>
        <taxon>Eukaryota</taxon>
        <taxon>Metazoa</taxon>
        <taxon>Spiralia</taxon>
        <taxon>Lophotrochozoa</taxon>
        <taxon>Mollusca</taxon>
        <taxon>Gastropoda</taxon>
        <taxon>Caenogastropoda</taxon>
        <taxon>Architaenioglossa</taxon>
        <taxon>Ampullarioidea</taxon>
        <taxon>Ampullariidae</taxon>
        <taxon>Pomacea</taxon>
    </lineage>
</organism>
<name>A0A2T7P707_POMCA</name>